<gene>
    <name evidence="1" type="ORF">Vbra_6474</name>
</gene>
<keyword evidence="2" id="KW-1185">Reference proteome</keyword>
<evidence type="ECO:0000313" key="1">
    <source>
        <dbReference type="EMBL" id="CEM37200.1"/>
    </source>
</evidence>
<accession>A0A0G4H0V1</accession>
<dbReference type="AlphaFoldDB" id="A0A0G4H0V1"/>
<name>A0A0G4H0V1_VITBC</name>
<proteinExistence type="predicted"/>
<protein>
    <submittedName>
        <fullName evidence="1">Uncharacterized protein</fullName>
    </submittedName>
</protein>
<organism evidence="1 2">
    <name type="scientific">Vitrella brassicaformis (strain CCMP3155)</name>
    <dbReference type="NCBI Taxonomy" id="1169540"/>
    <lineage>
        <taxon>Eukaryota</taxon>
        <taxon>Sar</taxon>
        <taxon>Alveolata</taxon>
        <taxon>Colpodellida</taxon>
        <taxon>Vitrellaceae</taxon>
        <taxon>Vitrella</taxon>
    </lineage>
</organism>
<dbReference type="InParanoid" id="A0A0G4H0V1"/>
<dbReference type="EMBL" id="CDMY01000929">
    <property type="protein sequence ID" value="CEM37200.1"/>
    <property type="molecule type" value="Genomic_DNA"/>
</dbReference>
<dbReference type="VEuPathDB" id="CryptoDB:Vbra_6474"/>
<reference evidence="1 2" key="1">
    <citation type="submission" date="2014-11" db="EMBL/GenBank/DDBJ databases">
        <authorList>
            <person name="Zhu J."/>
            <person name="Qi W."/>
            <person name="Song R."/>
        </authorList>
    </citation>
    <scope>NUCLEOTIDE SEQUENCE [LARGE SCALE GENOMIC DNA]</scope>
</reference>
<sequence>MLKRAALREDSLRCIALVSPPPFHSVRLARRNKVLFHEFRKPPPVGMKFRERRVASVTENLMDHPLENLAGEDLAEYAYRLHRTKEAGSDEWEGLVVRMTELVNTPLLKANHIAQLLKFLAREKEKLTDDSLAPLYVALGERLPSFGAQPAARAFIALSGLADLPETGHPPSESPSGSVWRLVDTLLERLEDHYVRLKLSPRAAALYACGCARLGLPRSPHKQHSQALTVLRDLLLCPKAKRLARMEPSELQDVVWCYALVVPPDRALFDHIVWKIKGSEHRLPPHVCIHLVIGLRRVGRLREALPALTTHLSTVQSFEWCSATDLARALHALIPTPAVSVSLLCRVARAFDGEGHSAEALGWDRWLHLLLRAVKKGLATVTRASAEQVLPEDLSSFADKVDVVNELLNALASETVSFDAATDEDSEAQRKIELGQLLLKHLSTSWRASREGENEPEETLAYRNGSVRASETQAPAASAREGEAMIRMQPSEEDPDDDPWAGALGRLLQRKAREQRLAIQSVDESGGDECVGEGEGLAKYERKGRVEAYEVVFGPEEADRQE</sequence>
<evidence type="ECO:0000313" key="2">
    <source>
        <dbReference type="Proteomes" id="UP000041254"/>
    </source>
</evidence>
<dbReference type="Proteomes" id="UP000041254">
    <property type="component" value="Unassembled WGS sequence"/>
</dbReference>